<protein>
    <submittedName>
        <fullName evidence="2">Uncharacterized protein</fullName>
    </submittedName>
</protein>
<accession>A0AAP0KER3</accession>
<sequence length="192" mass="20269">MCSILSSSPPLQRSHPQLFFKTPPQTALFPPLTTMSTTTTTLLLSLSLFTLLFLTPSAAAAAAPSQKLWCVAKNNADDASLREPSTGRAAPAVPIAPPFNRAAPATTPITSRPPPPTLSTITSQNTAMMLAVILATLLLSPLWIRAMATANCLTGELIFFTVSDLVAVGHGCHFRVLSGLFGNVLIVLFSLI</sequence>
<gene>
    <name evidence="2" type="ORF">Syun_008657</name>
</gene>
<keyword evidence="1" id="KW-0812">Transmembrane</keyword>
<name>A0AAP0KER3_9MAGN</name>
<comment type="caution">
    <text evidence="2">The sequence shown here is derived from an EMBL/GenBank/DDBJ whole genome shotgun (WGS) entry which is preliminary data.</text>
</comment>
<keyword evidence="1" id="KW-0472">Membrane</keyword>
<feature type="transmembrane region" description="Helical" evidence="1">
    <location>
        <begin position="127"/>
        <end position="148"/>
    </location>
</feature>
<evidence type="ECO:0000313" key="2">
    <source>
        <dbReference type="EMBL" id="KAK9150348.1"/>
    </source>
</evidence>
<evidence type="ECO:0000256" key="1">
    <source>
        <dbReference type="SAM" id="Phobius"/>
    </source>
</evidence>
<dbReference type="EMBL" id="JBBNAF010000004">
    <property type="protein sequence ID" value="KAK9150348.1"/>
    <property type="molecule type" value="Genomic_DNA"/>
</dbReference>
<keyword evidence="3" id="KW-1185">Reference proteome</keyword>
<reference evidence="2 3" key="1">
    <citation type="submission" date="2024-01" db="EMBL/GenBank/DDBJ databases">
        <title>Genome assemblies of Stephania.</title>
        <authorList>
            <person name="Yang L."/>
        </authorList>
    </citation>
    <scope>NUCLEOTIDE SEQUENCE [LARGE SCALE GENOMIC DNA]</scope>
    <source>
        <strain evidence="2">YNDBR</strain>
        <tissue evidence="2">Leaf</tissue>
    </source>
</reference>
<evidence type="ECO:0000313" key="3">
    <source>
        <dbReference type="Proteomes" id="UP001420932"/>
    </source>
</evidence>
<proteinExistence type="predicted"/>
<feature type="transmembrane region" description="Helical" evidence="1">
    <location>
        <begin position="42"/>
        <end position="63"/>
    </location>
</feature>
<dbReference type="AlphaFoldDB" id="A0AAP0KER3"/>
<keyword evidence="1" id="KW-1133">Transmembrane helix</keyword>
<organism evidence="2 3">
    <name type="scientific">Stephania yunnanensis</name>
    <dbReference type="NCBI Taxonomy" id="152371"/>
    <lineage>
        <taxon>Eukaryota</taxon>
        <taxon>Viridiplantae</taxon>
        <taxon>Streptophyta</taxon>
        <taxon>Embryophyta</taxon>
        <taxon>Tracheophyta</taxon>
        <taxon>Spermatophyta</taxon>
        <taxon>Magnoliopsida</taxon>
        <taxon>Ranunculales</taxon>
        <taxon>Menispermaceae</taxon>
        <taxon>Menispermoideae</taxon>
        <taxon>Cissampelideae</taxon>
        <taxon>Stephania</taxon>
    </lineage>
</organism>
<dbReference type="Proteomes" id="UP001420932">
    <property type="component" value="Unassembled WGS sequence"/>
</dbReference>